<accession>A0A174UMX8</accession>
<sequence length="206" mass="23861">MEDYIKETLIASPYPFWLTVLIFALVTGLVQCIVFYFKEKGKNLATKQDIKDITDSIKSVESKYDSSLEAFKMELLNEHEFSKSLFEICNNLDKDLINHLIKCKKDIEKDGSYDSQGKYGHAIKSITDLGDFLHSYESRYSNLKDFNKLIKECDNMHGVYIDLDSREAIQRTNYRSVTEKALKYIKNILKTIIPPIKVSSVKQPEH</sequence>
<evidence type="ECO:0000313" key="3">
    <source>
        <dbReference type="Proteomes" id="UP000095541"/>
    </source>
</evidence>
<reference evidence="2 3" key="1">
    <citation type="submission" date="2015-09" db="EMBL/GenBank/DDBJ databases">
        <authorList>
            <consortium name="Pathogen Informatics"/>
        </authorList>
    </citation>
    <scope>NUCLEOTIDE SEQUENCE [LARGE SCALE GENOMIC DNA]</scope>
    <source>
        <strain evidence="2 3">2789STDY5834945</strain>
    </source>
</reference>
<evidence type="ECO:0000256" key="1">
    <source>
        <dbReference type="SAM" id="Phobius"/>
    </source>
</evidence>
<protein>
    <submittedName>
        <fullName evidence="2">Uncharacterized protein</fullName>
    </submittedName>
</protein>
<keyword evidence="1" id="KW-0472">Membrane</keyword>
<keyword evidence="1" id="KW-0812">Transmembrane</keyword>
<feature type="transmembrane region" description="Helical" evidence="1">
    <location>
        <begin position="16"/>
        <end position="37"/>
    </location>
</feature>
<dbReference type="EMBL" id="CZBI01000004">
    <property type="protein sequence ID" value="CUQ23803.1"/>
    <property type="molecule type" value="Genomic_DNA"/>
</dbReference>
<proteinExistence type="predicted"/>
<gene>
    <name evidence="2" type="ORF">ERS852557_03121</name>
</gene>
<keyword evidence="1" id="KW-1133">Transmembrane helix</keyword>
<evidence type="ECO:0000313" key="2">
    <source>
        <dbReference type="EMBL" id="CUQ23803.1"/>
    </source>
</evidence>
<dbReference type="RefSeq" id="WP_055219936.1">
    <property type="nucleotide sequence ID" value="NZ_CZBI01000004.1"/>
</dbReference>
<dbReference type="Proteomes" id="UP000095541">
    <property type="component" value="Unassembled WGS sequence"/>
</dbReference>
<organism evidence="2 3">
    <name type="scientific">Bacteroides thetaiotaomicron</name>
    <dbReference type="NCBI Taxonomy" id="818"/>
    <lineage>
        <taxon>Bacteria</taxon>
        <taxon>Pseudomonadati</taxon>
        <taxon>Bacteroidota</taxon>
        <taxon>Bacteroidia</taxon>
        <taxon>Bacteroidales</taxon>
        <taxon>Bacteroidaceae</taxon>
        <taxon>Bacteroides</taxon>
    </lineage>
</organism>
<dbReference type="AlphaFoldDB" id="A0A174UMX8"/>
<name>A0A174UMX8_BACT4</name>